<dbReference type="RefSeq" id="WP_011605290.1">
    <property type="nucleotide sequence ID" value="NC_008278.1"/>
</dbReference>
<feature type="transmembrane region" description="Helical" evidence="8">
    <location>
        <begin position="9"/>
        <end position="29"/>
    </location>
</feature>
<evidence type="ECO:0000256" key="8">
    <source>
        <dbReference type="SAM" id="Phobius"/>
    </source>
</evidence>
<feature type="transmembrane region" description="Helical" evidence="8">
    <location>
        <begin position="197"/>
        <end position="215"/>
    </location>
</feature>
<dbReference type="AlphaFoldDB" id="Q0RI67"/>
<evidence type="ECO:0000313" key="10">
    <source>
        <dbReference type="Proteomes" id="UP000000657"/>
    </source>
</evidence>
<evidence type="ECO:0000256" key="3">
    <source>
        <dbReference type="ARBA" id="ARBA00022448"/>
    </source>
</evidence>
<dbReference type="Pfam" id="PF01032">
    <property type="entry name" value="FecCD"/>
    <property type="match status" value="1"/>
</dbReference>
<reference evidence="9 10" key="1">
    <citation type="journal article" date="2007" name="Genome Res.">
        <title>Genome characteristics of facultatively symbiotic Frankia sp. strains reflect host range and host plant biogeography.</title>
        <authorList>
            <person name="Normand P."/>
            <person name="Lapierre P."/>
            <person name="Tisa L.S."/>
            <person name="Gogarten J.P."/>
            <person name="Alloisio N."/>
            <person name="Bagnarol E."/>
            <person name="Bassi C.A."/>
            <person name="Berry A.M."/>
            <person name="Bickhart D.M."/>
            <person name="Choisne N."/>
            <person name="Couloux A."/>
            <person name="Cournoyer B."/>
            <person name="Cruveiller S."/>
            <person name="Daubin V."/>
            <person name="Demange N."/>
            <person name="Francino M.P."/>
            <person name="Goltsman E."/>
            <person name="Huang Y."/>
            <person name="Kopp O.R."/>
            <person name="Labarre L."/>
            <person name="Lapidus A."/>
            <person name="Lavire C."/>
            <person name="Marechal J."/>
            <person name="Martinez M."/>
            <person name="Mastronunzio J.E."/>
            <person name="Mullin B.C."/>
            <person name="Niemann J."/>
            <person name="Pujic P."/>
            <person name="Rawnsley T."/>
            <person name="Rouy Z."/>
            <person name="Schenowitz C."/>
            <person name="Sellstedt A."/>
            <person name="Tavares F."/>
            <person name="Tomkins J.P."/>
            <person name="Vallenet D."/>
            <person name="Valverde C."/>
            <person name="Wall L.G."/>
            <person name="Wang Y."/>
            <person name="Medigue C."/>
            <person name="Benson D.R."/>
        </authorList>
    </citation>
    <scope>NUCLEOTIDE SEQUENCE [LARGE SCALE GENOMIC DNA]</scope>
    <source>
        <strain evidence="10">DSM 45986 / CECT 9034 / ACN14a</strain>
    </source>
</reference>
<proteinExistence type="inferred from homology"/>
<evidence type="ECO:0000256" key="7">
    <source>
        <dbReference type="ARBA" id="ARBA00023136"/>
    </source>
</evidence>
<dbReference type="eggNOG" id="COG4779">
    <property type="taxonomic scope" value="Bacteria"/>
</dbReference>
<dbReference type="STRING" id="326424.FRAAL4162"/>
<evidence type="ECO:0000256" key="5">
    <source>
        <dbReference type="ARBA" id="ARBA00022692"/>
    </source>
</evidence>
<comment type="subcellular location">
    <subcellularLocation>
        <location evidence="1">Cell membrane</location>
        <topology evidence="1">Multi-pass membrane protein</topology>
    </subcellularLocation>
</comment>
<keyword evidence="10" id="KW-1185">Reference proteome</keyword>
<gene>
    <name evidence="9" type="ordered locus">FRAAL4162</name>
</gene>
<name>Q0RI67_FRAAA</name>
<sequence>MSIRVRPRAVVVGVVLAALVLIFGVWTLMTGEYPATVGEVLRTLFGAGPPGAEIIVTRFRLPRLVIGIGVGAALGVAGALFQSLSRNPLGSPDIIGFTTGSATGALLVILVFPDSPIGTPAGAILGGLVTALLVYALAYRRGMQGTRLILVGIGVSAVAEAVNSYLLSRSSLDAAQEAQRWLVGSLNGRSWEYAGPLWAALAVLLPITLLLARRIEIVELGDDLALALGIPVERVRLSLVVCGVALTAVATAAAGPIAFVALAAPQTARRLVRAGTTSLVPAALTGSLIMVAADFAGQRLPHAIQLPVGLSTGAIGGLYLIWLLSGELRRG</sequence>
<feature type="transmembrane region" description="Helical" evidence="8">
    <location>
        <begin position="304"/>
        <end position="324"/>
    </location>
</feature>
<feature type="transmembrane region" description="Helical" evidence="8">
    <location>
        <begin position="118"/>
        <end position="138"/>
    </location>
</feature>
<feature type="transmembrane region" description="Helical" evidence="8">
    <location>
        <begin position="94"/>
        <end position="112"/>
    </location>
</feature>
<feature type="transmembrane region" description="Helical" evidence="8">
    <location>
        <begin position="235"/>
        <end position="264"/>
    </location>
</feature>
<dbReference type="PANTHER" id="PTHR30472:SF24">
    <property type="entry name" value="FERRIC ENTEROBACTIN TRANSPORT SYSTEM PERMEASE PROTEIN FEPG"/>
    <property type="match status" value="1"/>
</dbReference>
<keyword evidence="4" id="KW-1003">Cell membrane</keyword>
<dbReference type="InterPro" id="IPR037294">
    <property type="entry name" value="ABC_BtuC-like"/>
</dbReference>
<evidence type="ECO:0000256" key="4">
    <source>
        <dbReference type="ARBA" id="ARBA00022475"/>
    </source>
</evidence>
<dbReference type="HOGENOM" id="CLU_013016_1_1_11"/>
<feature type="transmembrane region" description="Helical" evidence="8">
    <location>
        <begin position="64"/>
        <end position="82"/>
    </location>
</feature>
<keyword evidence="3" id="KW-0813">Transport</keyword>
<protein>
    <submittedName>
        <fullName evidence="9">Iron-siderophore uptake system transmembrane component (ABC superfamily, membrane)</fullName>
    </submittedName>
</protein>
<accession>Q0RI67</accession>
<dbReference type="SUPFAM" id="SSF81345">
    <property type="entry name" value="ABC transporter involved in vitamin B12 uptake, BtuC"/>
    <property type="match status" value="1"/>
</dbReference>
<evidence type="ECO:0000256" key="1">
    <source>
        <dbReference type="ARBA" id="ARBA00004651"/>
    </source>
</evidence>
<feature type="transmembrane region" description="Helical" evidence="8">
    <location>
        <begin position="271"/>
        <end position="292"/>
    </location>
</feature>
<dbReference type="EMBL" id="CT573213">
    <property type="protein sequence ID" value="CAJ62804.1"/>
    <property type="molecule type" value="Genomic_DNA"/>
</dbReference>
<dbReference type="KEGG" id="fal:FRAAL4162"/>
<evidence type="ECO:0000256" key="2">
    <source>
        <dbReference type="ARBA" id="ARBA00007935"/>
    </source>
</evidence>
<dbReference type="CDD" id="cd06550">
    <property type="entry name" value="TM_ABC_iron-siderophores_like"/>
    <property type="match status" value="1"/>
</dbReference>
<evidence type="ECO:0000313" key="9">
    <source>
        <dbReference type="EMBL" id="CAJ62804.1"/>
    </source>
</evidence>
<dbReference type="Proteomes" id="UP000000657">
    <property type="component" value="Chromosome"/>
</dbReference>
<dbReference type="GO" id="GO:0033214">
    <property type="term" value="P:siderophore-iron import into cell"/>
    <property type="evidence" value="ECO:0007669"/>
    <property type="project" value="TreeGrafter"/>
</dbReference>
<keyword evidence="7 8" id="KW-0472">Membrane</keyword>
<evidence type="ECO:0000256" key="6">
    <source>
        <dbReference type="ARBA" id="ARBA00022989"/>
    </source>
</evidence>
<dbReference type="Gene3D" id="1.10.3470.10">
    <property type="entry name" value="ABC transporter involved in vitamin B12 uptake, BtuC"/>
    <property type="match status" value="1"/>
</dbReference>
<dbReference type="GO" id="GO:0022857">
    <property type="term" value="F:transmembrane transporter activity"/>
    <property type="evidence" value="ECO:0007669"/>
    <property type="project" value="InterPro"/>
</dbReference>
<keyword evidence="5 8" id="KW-0812">Transmembrane</keyword>
<dbReference type="InterPro" id="IPR000522">
    <property type="entry name" value="ABC_transptr_permease_BtuC"/>
</dbReference>
<dbReference type="PANTHER" id="PTHR30472">
    <property type="entry name" value="FERRIC ENTEROBACTIN TRANSPORT SYSTEM PERMEASE PROTEIN"/>
    <property type="match status" value="1"/>
</dbReference>
<dbReference type="GO" id="GO:0005886">
    <property type="term" value="C:plasma membrane"/>
    <property type="evidence" value="ECO:0007669"/>
    <property type="project" value="UniProtKB-SubCell"/>
</dbReference>
<organism evidence="9 10">
    <name type="scientific">Frankia alni (strain DSM 45986 / CECT 9034 / ACN14a)</name>
    <dbReference type="NCBI Taxonomy" id="326424"/>
    <lineage>
        <taxon>Bacteria</taxon>
        <taxon>Bacillati</taxon>
        <taxon>Actinomycetota</taxon>
        <taxon>Actinomycetes</taxon>
        <taxon>Frankiales</taxon>
        <taxon>Frankiaceae</taxon>
        <taxon>Frankia</taxon>
    </lineage>
</organism>
<keyword evidence="6 8" id="KW-1133">Transmembrane helix</keyword>
<comment type="similarity">
    <text evidence="2">Belongs to the binding-protein-dependent transport system permease family. FecCD subfamily.</text>
</comment>